<gene>
    <name evidence="1" type="ORF">MLD38_011406</name>
</gene>
<dbReference type="EMBL" id="CM042883">
    <property type="protein sequence ID" value="KAI4373264.1"/>
    <property type="molecule type" value="Genomic_DNA"/>
</dbReference>
<evidence type="ECO:0000313" key="1">
    <source>
        <dbReference type="EMBL" id="KAI4373264.1"/>
    </source>
</evidence>
<organism evidence="1 2">
    <name type="scientific">Melastoma candidum</name>
    <dbReference type="NCBI Taxonomy" id="119954"/>
    <lineage>
        <taxon>Eukaryota</taxon>
        <taxon>Viridiplantae</taxon>
        <taxon>Streptophyta</taxon>
        <taxon>Embryophyta</taxon>
        <taxon>Tracheophyta</taxon>
        <taxon>Spermatophyta</taxon>
        <taxon>Magnoliopsida</taxon>
        <taxon>eudicotyledons</taxon>
        <taxon>Gunneridae</taxon>
        <taxon>Pentapetalae</taxon>
        <taxon>rosids</taxon>
        <taxon>malvids</taxon>
        <taxon>Myrtales</taxon>
        <taxon>Melastomataceae</taxon>
        <taxon>Melastomatoideae</taxon>
        <taxon>Melastomateae</taxon>
        <taxon>Melastoma</taxon>
    </lineage>
</organism>
<accession>A0ACB9R6H8</accession>
<evidence type="ECO:0000313" key="2">
    <source>
        <dbReference type="Proteomes" id="UP001057402"/>
    </source>
</evidence>
<sequence length="142" mass="15810">MEARTIPSCVEAVKRLWRWRRRRYQRLPWGGSPGRRRLKVVRLGGSGDGRTTTTKPNRGSRLGLKLSALSPSRLLARFHDAYVEMMMGVAIGVARCKTVAGKGACREDNQVSVGSTGEEVDQRLVLAVYRRIATSRQLVAES</sequence>
<protein>
    <submittedName>
        <fullName evidence="1">Uncharacterized protein</fullName>
    </submittedName>
</protein>
<name>A0ACB9R6H8_9MYRT</name>
<keyword evidence="2" id="KW-1185">Reference proteome</keyword>
<proteinExistence type="predicted"/>
<comment type="caution">
    <text evidence="1">The sequence shown here is derived from an EMBL/GenBank/DDBJ whole genome shotgun (WGS) entry which is preliminary data.</text>
</comment>
<reference evidence="2" key="1">
    <citation type="journal article" date="2023" name="Front. Plant Sci.">
        <title>Chromosomal-level genome assembly of Melastoma candidum provides insights into trichome evolution.</title>
        <authorList>
            <person name="Zhong Y."/>
            <person name="Wu W."/>
            <person name="Sun C."/>
            <person name="Zou P."/>
            <person name="Liu Y."/>
            <person name="Dai S."/>
            <person name="Zhou R."/>
        </authorList>
    </citation>
    <scope>NUCLEOTIDE SEQUENCE [LARGE SCALE GENOMIC DNA]</scope>
</reference>
<dbReference type="Proteomes" id="UP001057402">
    <property type="component" value="Chromosome 4"/>
</dbReference>